<dbReference type="PANTHER" id="PTHR33321">
    <property type="match status" value="1"/>
</dbReference>
<proteinExistence type="predicted"/>
<sequence length="62" mass="6592">MTHVWQWNGGGATPLGLIEGIADFIRMKAGYESTSSPVRLGEGDRGTKDTVLQPGFLGIAMV</sequence>
<dbReference type="InterPro" id="IPR007541">
    <property type="entry name" value="Uncharacterised_BSP"/>
</dbReference>
<name>A0AAV0MFM9_9ROSI</name>
<organism evidence="1 2">
    <name type="scientific">Linum tenue</name>
    <dbReference type="NCBI Taxonomy" id="586396"/>
    <lineage>
        <taxon>Eukaryota</taxon>
        <taxon>Viridiplantae</taxon>
        <taxon>Streptophyta</taxon>
        <taxon>Embryophyta</taxon>
        <taxon>Tracheophyta</taxon>
        <taxon>Spermatophyta</taxon>
        <taxon>Magnoliopsida</taxon>
        <taxon>eudicotyledons</taxon>
        <taxon>Gunneridae</taxon>
        <taxon>Pentapetalae</taxon>
        <taxon>rosids</taxon>
        <taxon>fabids</taxon>
        <taxon>Malpighiales</taxon>
        <taxon>Linaceae</taxon>
        <taxon>Linum</taxon>
    </lineage>
</organism>
<evidence type="ECO:0000313" key="2">
    <source>
        <dbReference type="Proteomes" id="UP001154282"/>
    </source>
</evidence>
<dbReference type="Proteomes" id="UP001154282">
    <property type="component" value="Unassembled WGS sequence"/>
</dbReference>
<evidence type="ECO:0000313" key="1">
    <source>
        <dbReference type="EMBL" id="CAI0445583.1"/>
    </source>
</evidence>
<accession>A0AAV0MFM9</accession>
<dbReference type="Pfam" id="PF04450">
    <property type="entry name" value="BSP"/>
    <property type="match status" value="1"/>
</dbReference>
<gene>
    <name evidence="1" type="ORF">LITE_LOCUS28625</name>
</gene>
<dbReference type="AlphaFoldDB" id="A0AAV0MFM9"/>
<dbReference type="PANTHER" id="PTHR33321:SF12">
    <property type="entry name" value="PLANT BASIC SECRETORY PROTEIN (BSP) FAMILY PROTEIN"/>
    <property type="match status" value="1"/>
</dbReference>
<comment type="caution">
    <text evidence="1">The sequence shown here is derived from an EMBL/GenBank/DDBJ whole genome shotgun (WGS) entry which is preliminary data.</text>
</comment>
<protein>
    <submittedName>
        <fullName evidence="1">Uncharacterized protein</fullName>
    </submittedName>
</protein>
<dbReference type="EMBL" id="CAMGYJ010000007">
    <property type="protein sequence ID" value="CAI0445583.1"/>
    <property type="molecule type" value="Genomic_DNA"/>
</dbReference>
<keyword evidence="2" id="KW-1185">Reference proteome</keyword>
<reference evidence="1" key="1">
    <citation type="submission" date="2022-08" db="EMBL/GenBank/DDBJ databases">
        <authorList>
            <person name="Gutierrez-Valencia J."/>
        </authorList>
    </citation>
    <scope>NUCLEOTIDE SEQUENCE</scope>
</reference>